<organism evidence="2 3">
    <name type="scientific">Vitis vinifera</name>
    <name type="common">Grape</name>
    <dbReference type="NCBI Taxonomy" id="29760"/>
    <lineage>
        <taxon>Eukaryota</taxon>
        <taxon>Viridiplantae</taxon>
        <taxon>Streptophyta</taxon>
        <taxon>Embryophyta</taxon>
        <taxon>Tracheophyta</taxon>
        <taxon>Spermatophyta</taxon>
        <taxon>Magnoliopsida</taxon>
        <taxon>eudicotyledons</taxon>
        <taxon>Gunneridae</taxon>
        <taxon>Pentapetalae</taxon>
        <taxon>rosids</taxon>
        <taxon>Vitales</taxon>
        <taxon>Vitaceae</taxon>
        <taxon>Viteae</taxon>
        <taxon>Vitis</taxon>
    </lineage>
</organism>
<comment type="caution">
    <text evidence="2">The sequence shown here is derived from an EMBL/GenBank/DDBJ whole genome shotgun (WGS) entry which is preliminary data.</text>
</comment>
<evidence type="ECO:0000256" key="1">
    <source>
        <dbReference type="SAM" id="MobiDB-lite"/>
    </source>
</evidence>
<name>A0A438EVG6_VITVI</name>
<evidence type="ECO:0000313" key="3">
    <source>
        <dbReference type="Proteomes" id="UP000288805"/>
    </source>
</evidence>
<proteinExistence type="predicted"/>
<protein>
    <submittedName>
        <fullName evidence="2">Protein S-acyltransferase 10</fullName>
    </submittedName>
</protein>
<dbReference type="GO" id="GO:0016746">
    <property type="term" value="F:acyltransferase activity"/>
    <property type="evidence" value="ECO:0007669"/>
    <property type="project" value="UniProtKB-KW"/>
</dbReference>
<feature type="region of interest" description="Disordered" evidence="1">
    <location>
        <begin position="50"/>
        <end position="73"/>
    </location>
</feature>
<accession>A0A438EVG6</accession>
<sequence>MTPSQSTRYTAIYLLLFVATLAQYFFTSGSSPGYVLDAMRAANETDAIFRKTSTTSKQPASSKNGSYVITVDGSQSGKNPLGSNATSWTKLVMDMYPPGSSVR</sequence>
<keyword evidence="2" id="KW-0808">Transferase</keyword>
<evidence type="ECO:0000313" key="2">
    <source>
        <dbReference type="EMBL" id="RVW51705.1"/>
    </source>
</evidence>
<dbReference type="AlphaFoldDB" id="A0A438EVG6"/>
<feature type="compositionally biased region" description="Polar residues" evidence="1">
    <location>
        <begin position="51"/>
        <end position="73"/>
    </location>
</feature>
<keyword evidence="2" id="KW-0012">Acyltransferase</keyword>
<reference evidence="2 3" key="1">
    <citation type="journal article" date="2018" name="PLoS Genet.">
        <title>Population sequencing reveals clonal diversity and ancestral inbreeding in the grapevine cultivar Chardonnay.</title>
        <authorList>
            <person name="Roach M.J."/>
            <person name="Johnson D.L."/>
            <person name="Bohlmann J."/>
            <person name="van Vuuren H.J."/>
            <person name="Jones S.J."/>
            <person name="Pretorius I.S."/>
            <person name="Schmidt S.A."/>
            <person name="Borneman A.R."/>
        </authorList>
    </citation>
    <scope>NUCLEOTIDE SEQUENCE [LARGE SCALE GENOMIC DNA]</scope>
    <source>
        <strain evidence="3">cv. Chardonnay</strain>
        <tissue evidence="2">Leaf</tissue>
    </source>
</reference>
<dbReference type="EMBL" id="QGNW01001179">
    <property type="protein sequence ID" value="RVW51705.1"/>
    <property type="molecule type" value="Genomic_DNA"/>
</dbReference>
<dbReference type="Proteomes" id="UP000288805">
    <property type="component" value="Unassembled WGS sequence"/>
</dbReference>
<gene>
    <name evidence="2" type="primary">PAT10_4</name>
    <name evidence="2" type="ORF">CK203_066567</name>
</gene>